<gene>
    <name evidence="2" type="ORF">GCM10025760_03320</name>
</gene>
<feature type="transmembrane region" description="Helical" evidence="1">
    <location>
        <begin position="21"/>
        <end position="43"/>
    </location>
</feature>
<keyword evidence="1" id="KW-0812">Transmembrane</keyword>
<accession>A0ABP9LT84</accession>
<evidence type="ECO:0000313" key="2">
    <source>
        <dbReference type="EMBL" id="GAA5084969.1"/>
    </source>
</evidence>
<dbReference type="RefSeq" id="WP_194412241.1">
    <property type="nucleotide sequence ID" value="NZ_BAABKZ010000001.1"/>
</dbReference>
<organism evidence="2 3">
    <name type="scientific">Microbacterium yannicii</name>
    <dbReference type="NCBI Taxonomy" id="671622"/>
    <lineage>
        <taxon>Bacteria</taxon>
        <taxon>Bacillati</taxon>
        <taxon>Actinomycetota</taxon>
        <taxon>Actinomycetes</taxon>
        <taxon>Micrococcales</taxon>
        <taxon>Microbacteriaceae</taxon>
        <taxon>Microbacterium</taxon>
    </lineage>
</organism>
<dbReference type="EMBL" id="BAABKZ010000001">
    <property type="protein sequence ID" value="GAA5084969.1"/>
    <property type="molecule type" value="Genomic_DNA"/>
</dbReference>
<evidence type="ECO:0000313" key="3">
    <source>
        <dbReference type="Proteomes" id="UP001501407"/>
    </source>
</evidence>
<evidence type="ECO:0000256" key="1">
    <source>
        <dbReference type="SAM" id="Phobius"/>
    </source>
</evidence>
<keyword evidence="1" id="KW-1133">Transmembrane helix</keyword>
<keyword evidence="1" id="KW-0472">Membrane</keyword>
<proteinExistence type="predicted"/>
<dbReference type="Proteomes" id="UP001501407">
    <property type="component" value="Unassembled WGS sequence"/>
</dbReference>
<sequence>MPWALFAYGRSKPPKTRLRRGLWACALLLFCSILLPFVIAGVLEQWTSGEVLGGLLMAALAGLLAFGAGAAVYTLARMVRERRMRP</sequence>
<comment type="caution">
    <text evidence="2">The sequence shown here is derived from an EMBL/GenBank/DDBJ whole genome shotgun (WGS) entry which is preliminary data.</text>
</comment>
<feature type="transmembrane region" description="Helical" evidence="1">
    <location>
        <begin position="55"/>
        <end position="76"/>
    </location>
</feature>
<keyword evidence="3" id="KW-1185">Reference proteome</keyword>
<reference evidence="3" key="1">
    <citation type="journal article" date="2019" name="Int. J. Syst. Evol. Microbiol.">
        <title>The Global Catalogue of Microorganisms (GCM) 10K type strain sequencing project: providing services to taxonomists for standard genome sequencing and annotation.</title>
        <authorList>
            <consortium name="The Broad Institute Genomics Platform"/>
            <consortium name="The Broad Institute Genome Sequencing Center for Infectious Disease"/>
            <person name="Wu L."/>
            <person name="Ma J."/>
        </authorList>
    </citation>
    <scope>NUCLEOTIDE SEQUENCE [LARGE SCALE GENOMIC DNA]</scope>
    <source>
        <strain evidence="3">JCM 18959</strain>
    </source>
</reference>
<name>A0ABP9LT84_9MICO</name>
<protein>
    <submittedName>
        <fullName evidence="2">Uncharacterized protein</fullName>
    </submittedName>
</protein>